<dbReference type="SMART" id="SM00382">
    <property type="entry name" value="AAA"/>
    <property type="match status" value="2"/>
</dbReference>
<keyword evidence="2 5" id="KW-0067">ATP-binding</keyword>
<dbReference type="InterPro" id="IPR003593">
    <property type="entry name" value="AAA+_ATPase"/>
</dbReference>
<dbReference type="InterPro" id="IPR017871">
    <property type="entry name" value="ABC_transporter-like_CS"/>
</dbReference>
<feature type="domain" description="ABC transporter" evidence="4">
    <location>
        <begin position="4"/>
        <end position="255"/>
    </location>
</feature>
<feature type="domain" description="ABC transporter" evidence="4">
    <location>
        <begin position="325"/>
        <end position="539"/>
    </location>
</feature>
<evidence type="ECO:0000256" key="3">
    <source>
        <dbReference type="SAM" id="MobiDB-lite"/>
    </source>
</evidence>
<organism evidence="5 6">
    <name type="scientific">Sorangium atrum</name>
    <dbReference type="NCBI Taxonomy" id="2995308"/>
    <lineage>
        <taxon>Bacteria</taxon>
        <taxon>Pseudomonadati</taxon>
        <taxon>Myxococcota</taxon>
        <taxon>Polyangia</taxon>
        <taxon>Polyangiales</taxon>
        <taxon>Polyangiaceae</taxon>
        <taxon>Sorangium</taxon>
    </lineage>
</organism>
<dbReference type="InterPro" id="IPR027417">
    <property type="entry name" value="P-loop_NTPase"/>
</dbReference>
<name>A0ABT5BWV3_9BACT</name>
<feature type="compositionally biased region" description="Basic and acidic residues" evidence="3">
    <location>
        <begin position="566"/>
        <end position="579"/>
    </location>
</feature>
<proteinExistence type="predicted"/>
<dbReference type="Pfam" id="PF12848">
    <property type="entry name" value="ABC_tran_Xtn"/>
    <property type="match status" value="1"/>
</dbReference>
<evidence type="ECO:0000313" key="6">
    <source>
        <dbReference type="Proteomes" id="UP001217485"/>
    </source>
</evidence>
<dbReference type="PROSITE" id="PS00211">
    <property type="entry name" value="ABC_TRANSPORTER_1"/>
    <property type="match status" value="1"/>
</dbReference>
<dbReference type="InterPro" id="IPR032781">
    <property type="entry name" value="ABC_tran_Xtn"/>
</dbReference>
<accession>A0ABT5BWV3</accession>
<dbReference type="GO" id="GO:0005524">
    <property type="term" value="F:ATP binding"/>
    <property type="evidence" value="ECO:0007669"/>
    <property type="project" value="UniProtKB-KW"/>
</dbReference>
<evidence type="ECO:0000313" key="5">
    <source>
        <dbReference type="EMBL" id="MDC0678632.1"/>
    </source>
</evidence>
<dbReference type="SUPFAM" id="SSF52540">
    <property type="entry name" value="P-loop containing nucleoside triphosphate hydrolases"/>
    <property type="match status" value="2"/>
</dbReference>
<feature type="compositionally biased region" description="Basic and acidic residues" evidence="3">
    <location>
        <begin position="605"/>
        <end position="621"/>
    </location>
</feature>
<comment type="caution">
    <text evidence="5">The sequence shown here is derived from an EMBL/GenBank/DDBJ whole genome shotgun (WGS) entry which is preliminary data.</text>
</comment>
<evidence type="ECO:0000256" key="2">
    <source>
        <dbReference type="ARBA" id="ARBA00022840"/>
    </source>
</evidence>
<dbReference type="RefSeq" id="WP_272095468.1">
    <property type="nucleotide sequence ID" value="NZ_JAQNDK010000001.1"/>
</dbReference>
<dbReference type="Pfam" id="PF00005">
    <property type="entry name" value="ABC_tran"/>
    <property type="match status" value="2"/>
</dbReference>
<feature type="region of interest" description="Disordered" evidence="3">
    <location>
        <begin position="538"/>
        <end position="628"/>
    </location>
</feature>
<evidence type="ECO:0000259" key="4">
    <source>
        <dbReference type="PROSITE" id="PS50893"/>
    </source>
</evidence>
<dbReference type="PROSITE" id="PS50893">
    <property type="entry name" value="ABC_TRANSPORTER_2"/>
    <property type="match status" value="2"/>
</dbReference>
<dbReference type="CDD" id="cd03221">
    <property type="entry name" value="ABCF_EF-3"/>
    <property type="match status" value="2"/>
</dbReference>
<dbReference type="Gene3D" id="3.40.50.300">
    <property type="entry name" value="P-loop containing nucleotide triphosphate hydrolases"/>
    <property type="match status" value="2"/>
</dbReference>
<dbReference type="PANTHER" id="PTHR42855">
    <property type="entry name" value="ABC TRANSPORTER ATP-BINDING SUBUNIT"/>
    <property type="match status" value="1"/>
</dbReference>
<dbReference type="InterPro" id="IPR003439">
    <property type="entry name" value="ABC_transporter-like_ATP-bd"/>
</dbReference>
<keyword evidence="1" id="KW-0547">Nucleotide-binding</keyword>
<sequence length="698" mass="75977">MTVLQVADLSFGYGADRLFQGITFSLEQGQRAALVAPNGAGKSTLLRLVTRELTPDTGSVVIRKGIRFAYFRQSHELAAEGTVLDAFLSGFSEVLELRHALTAAQHAAASGSEADLARLSDLTDRYHIAGGDDLERRVEIIAAHLGFSPADMDRPVASLSGGERGRLQLGVVLAIEPDLLLLDEPTNHLDIETITWLEKHLAGLGGALLCVSHDRAFLDAVCPHTFELGQRSFRAYPLKYSDYALAREEDLARERELAERQEAFVAKTEDFIRRNIAGQKTKQAQSRRKMLDKLETIDRPEDVWATAERVRFRFAPAPRSGDIVLDARGLGASRGGRTLFSGVDLLLRRGDRVGIVGPNGTGKSTLLKLLAGAGAPEDAGDVRRGTNLCQGYFDQHLGSLDPSRTAVEEIRSVRADMNVDATRQYLSRFRFYGDDALRKVQGFSGGERSRLALGKLLLEPRNLLFLDEPTNHLDIPAAEILEEALAGFEGTVLLVSHDRRFLEAVTTRIVAVREGRVDIYPGGFRDYRDNLEKLAAEAEEAERAREEGERAKGARGARKAASAPPPREEPRAEAADRGAKAPGRAVRRSGATMPPPDDAGAGDAAARRRAFESDKAAARATERKRKRVKELEAEIAAGESRLAEMREALKQDPGGDWAKLAAAAREEQALAKRVDAAMAEWMALSEELGAAATLGGEA</sequence>
<dbReference type="InterPro" id="IPR051309">
    <property type="entry name" value="ABCF_ATPase"/>
</dbReference>
<dbReference type="PANTHER" id="PTHR42855:SF2">
    <property type="entry name" value="DRUG RESISTANCE ABC TRANSPORTER,ATP-BINDING PROTEIN"/>
    <property type="match status" value="1"/>
</dbReference>
<gene>
    <name evidence="5" type="ORF">POL72_12880</name>
</gene>
<evidence type="ECO:0000256" key="1">
    <source>
        <dbReference type="ARBA" id="ARBA00022741"/>
    </source>
</evidence>
<protein>
    <submittedName>
        <fullName evidence="5">ABC-F family ATP-binding cassette domain-containing protein</fullName>
    </submittedName>
</protein>
<feature type="compositionally biased region" description="Basic and acidic residues" evidence="3">
    <location>
        <begin position="538"/>
        <end position="552"/>
    </location>
</feature>
<dbReference type="EMBL" id="JAQNDK010000001">
    <property type="protein sequence ID" value="MDC0678632.1"/>
    <property type="molecule type" value="Genomic_DNA"/>
</dbReference>
<keyword evidence="6" id="KW-1185">Reference proteome</keyword>
<reference evidence="5 6" key="1">
    <citation type="submission" date="2023-01" db="EMBL/GenBank/DDBJ databases">
        <title>Minimal conservation of predation-associated metabolite biosynthetic gene clusters underscores biosynthetic potential of Myxococcota including descriptions for ten novel species: Archangium lansinium sp. nov., Myxococcus landrumus sp. nov., Nannocystis bai.</title>
        <authorList>
            <person name="Ahearne A."/>
            <person name="Stevens C."/>
            <person name="Dowd S."/>
        </authorList>
    </citation>
    <scope>NUCLEOTIDE SEQUENCE [LARGE SCALE GENOMIC DNA]</scope>
    <source>
        <strain evidence="5 6">WIWO2</strain>
    </source>
</reference>
<dbReference type="Proteomes" id="UP001217485">
    <property type="component" value="Unassembled WGS sequence"/>
</dbReference>